<proteinExistence type="inferred from homology"/>
<comment type="similarity">
    <text evidence="2">Belongs to the UPF0410 family.</text>
</comment>
<dbReference type="RefSeq" id="WP_305909608.1">
    <property type="nucleotide sequence ID" value="NZ_CP157743.1"/>
</dbReference>
<protein>
    <submittedName>
        <fullName evidence="8">GlsB/YeaQ/YmgE family stress response membrane protein</fullName>
    </submittedName>
</protein>
<sequence length="93" mass="9761">MDIWEFLTLLVVAGICGGLGQAIAGYSRVGCLGSIVLGFIGALLGAWLARAMELPELFVIRIGDEAAFPIIWSIIGAALFVALLGLLSRRNSA</sequence>
<evidence type="ECO:0000313" key="8">
    <source>
        <dbReference type="EMBL" id="XBS21405.1"/>
    </source>
</evidence>
<evidence type="ECO:0000256" key="4">
    <source>
        <dbReference type="ARBA" id="ARBA00022692"/>
    </source>
</evidence>
<feature type="transmembrane region" description="Helical" evidence="7">
    <location>
        <begin position="31"/>
        <end position="49"/>
    </location>
</feature>
<accession>A0AAU7NWP7</accession>
<organism evidence="8 9">
    <name type="scientific">Methylomarinum roseum</name>
    <dbReference type="NCBI Taxonomy" id="3067653"/>
    <lineage>
        <taxon>Bacteria</taxon>
        <taxon>Pseudomonadati</taxon>
        <taxon>Pseudomonadota</taxon>
        <taxon>Gammaproteobacteria</taxon>
        <taxon>Methylococcales</taxon>
        <taxon>Methylococcaceae</taxon>
        <taxon>Methylomarinum</taxon>
    </lineage>
</organism>
<evidence type="ECO:0000256" key="1">
    <source>
        <dbReference type="ARBA" id="ARBA00004651"/>
    </source>
</evidence>
<dbReference type="AlphaFoldDB" id="A0AAU7NWP7"/>
<feature type="transmembrane region" description="Helical" evidence="7">
    <location>
        <begin position="6"/>
        <end position="24"/>
    </location>
</feature>
<evidence type="ECO:0000256" key="2">
    <source>
        <dbReference type="ARBA" id="ARBA00011006"/>
    </source>
</evidence>
<gene>
    <name evidence="8" type="ORF">Q9L42_004580</name>
</gene>
<dbReference type="KEGG" id="mech:Q9L42_004580"/>
<dbReference type="Proteomes" id="UP001225378">
    <property type="component" value="Chromosome"/>
</dbReference>
<evidence type="ECO:0000256" key="7">
    <source>
        <dbReference type="SAM" id="Phobius"/>
    </source>
</evidence>
<dbReference type="PANTHER" id="PTHR33884:SF3">
    <property type="entry name" value="UPF0410 PROTEIN YMGE"/>
    <property type="match status" value="1"/>
</dbReference>
<keyword evidence="6 7" id="KW-0472">Membrane</keyword>
<keyword evidence="3" id="KW-1003">Cell membrane</keyword>
<keyword evidence="5 7" id="KW-1133">Transmembrane helix</keyword>
<feature type="transmembrane region" description="Helical" evidence="7">
    <location>
        <begin position="69"/>
        <end position="87"/>
    </location>
</feature>
<comment type="subcellular location">
    <subcellularLocation>
        <location evidence="1">Cell membrane</location>
        <topology evidence="1">Multi-pass membrane protein</topology>
    </subcellularLocation>
</comment>
<evidence type="ECO:0000256" key="5">
    <source>
        <dbReference type="ARBA" id="ARBA00022989"/>
    </source>
</evidence>
<evidence type="ECO:0000313" key="9">
    <source>
        <dbReference type="Proteomes" id="UP001225378"/>
    </source>
</evidence>
<evidence type="ECO:0000256" key="3">
    <source>
        <dbReference type="ARBA" id="ARBA00022475"/>
    </source>
</evidence>
<reference evidence="8 9" key="1">
    <citation type="journal article" date="2024" name="Microbiology">
        <title>Methylomarinum rosea sp. nov., a novel halophilic methanotrophic bacterium from the hypersaline Lake Elton.</title>
        <authorList>
            <person name="Suleimanov R.Z."/>
            <person name="Oshkin I.Y."/>
            <person name="Danilova O.V."/>
            <person name="Suzina N.E."/>
            <person name="Dedysh S.N."/>
        </authorList>
    </citation>
    <scope>NUCLEOTIDE SEQUENCE [LARGE SCALE GENOMIC DNA]</scope>
    <source>
        <strain evidence="8 9">Ch1-1</strain>
    </source>
</reference>
<dbReference type="InterPro" id="IPR007341">
    <property type="entry name" value="Transgly_assoc"/>
</dbReference>
<dbReference type="PANTHER" id="PTHR33884">
    <property type="entry name" value="UPF0410 PROTEIN YMGE"/>
    <property type="match status" value="1"/>
</dbReference>
<keyword evidence="4 7" id="KW-0812">Transmembrane</keyword>
<evidence type="ECO:0000256" key="6">
    <source>
        <dbReference type="ARBA" id="ARBA00023136"/>
    </source>
</evidence>
<keyword evidence="9" id="KW-1185">Reference proteome</keyword>
<dbReference type="EMBL" id="CP157743">
    <property type="protein sequence ID" value="XBS21405.1"/>
    <property type="molecule type" value="Genomic_DNA"/>
</dbReference>
<name>A0AAU7NWP7_9GAMM</name>
<dbReference type="GO" id="GO:0005886">
    <property type="term" value="C:plasma membrane"/>
    <property type="evidence" value="ECO:0007669"/>
    <property type="project" value="UniProtKB-SubCell"/>
</dbReference>